<evidence type="ECO:0000256" key="1">
    <source>
        <dbReference type="ARBA" id="ARBA00010923"/>
    </source>
</evidence>
<reference evidence="5" key="1">
    <citation type="journal article" date="2012" name="Science">
        <title>Fermentation, hydrogen, and sulfur metabolism in multiple uncultivated bacterial phyla.</title>
        <authorList>
            <person name="Wrighton K.C."/>
            <person name="Thomas B.C."/>
            <person name="Sharon I."/>
            <person name="Miller C.S."/>
            <person name="Castelle C.J."/>
            <person name="VerBerkmoes N.C."/>
            <person name="Wilkins M.J."/>
            <person name="Hettich R.L."/>
            <person name="Lipton M.S."/>
            <person name="Williams K.H."/>
            <person name="Long P.E."/>
            <person name="Banfield J.F."/>
        </authorList>
    </citation>
    <scope>NUCLEOTIDE SEQUENCE [LARGE SCALE GENOMIC DNA]</scope>
</reference>
<keyword evidence="3" id="KW-0238">DNA-binding</keyword>
<feature type="domain" description="Type I restriction modification DNA specificity" evidence="4">
    <location>
        <begin position="3"/>
        <end position="153"/>
    </location>
</feature>
<evidence type="ECO:0000313" key="5">
    <source>
        <dbReference type="EMBL" id="EKE26969.1"/>
    </source>
</evidence>
<dbReference type="InterPro" id="IPR044946">
    <property type="entry name" value="Restrct_endonuc_typeI_TRD_sf"/>
</dbReference>
<organism evidence="5">
    <name type="scientific">uncultured bacterium</name>
    <name type="common">gcode 4</name>
    <dbReference type="NCBI Taxonomy" id="1234023"/>
    <lineage>
        <taxon>Bacteria</taxon>
        <taxon>environmental samples</taxon>
    </lineage>
</organism>
<evidence type="ECO:0000259" key="4">
    <source>
        <dbReference type="Pfam" id="PF01420"/>
    </source>
</evidence>
<dbReference type="EMBL" id="AMFJ01000617">
    <property type="protein sequence ID" value="EKE26969.1"/>
    <property type="molecule type" value="Genomic_DNA"/>
</dbReference>
<name>K2G9X5_9BACT</name>
<dbReference type="SUPFAM" id="SSF116734">
    <property type="entry name" value="DNA methylase specificity domain"/>
    <property type="match status" value="2"/>
</dbReference>
<accession>K2G9X5</accession>
<evidence type="ECO:0000256" key="2">
    <source>
        <dbReference type="ARBA" id="ARBA00022747"/>
    </source>
</evidence>
<comment type="caution">
    <text evidence="5">The sequence shown here is derived from an EMBL/GenBank/DDBJ whole genome shotgun (WGS) entry which is preliminary data.</text>
</comment>
<dbReference type="Gene3D" id="3.90.220.20">
    <property type="entry name" value="DNA methylase specificity domains"/>
    <property type="match status" value="2"/>
</dbReference>
<dbReference type="PANTHER" id="PTHR30408">
    <property type="entry name" value="TYPE-1 RESTRICTION ENZYME ECOKI SPECIFICITY PROTEIN"/>
    <property type="match status" value="1"/>
</dbReference>
<dbReference type="GO" id="GO:0003677">
    <property type="term" value="F:DNA binding"/>
    <property type="evidence" value="ECO:0007669"/>
    <property type="project" value="UniProtKB-KW"/>
</dbReference>
<comment type="similarity">
    <text evidence="1">Belongs to the type-I restriction system S methylase family.</text>
</comment>
<proteinExistence type="inferred from homology"/>
<dbReference type="PANTHER" id="PTHR30408:SF12">
    <property type="entry name" value="TYPE I RESTRICTION ENZYME MJAVIII SPECIFICITY SUBUNIT"/>
    <property type="match status" value="1"/>
</dbReference>
<dbReference type="Pfam" id="PF01420">
    <property type="entry name" value="Methylase_S"/>
    <property type="match status" value="1"/>
</dbReference>
<sequence>MKQNWPIKKLKDICKKASSNISQNQLDNNEGDYPIYGASGVIKNVNFYHQDNEYVWIVKDGAWIWRITLLPAYSSVIGTLQYLIPNDGIDIRFFYYSLLSIDFLQYKNGSTIPHIYFKDYAEHSLSIPSLSEQKRIVLILDRAFEWIEQTRINTDKNLRNANKFFESYLKNILTNKNEDWRKEEFQNITNKNCSLWYGIVQPGNEFNNWLPVVRPTDLTNNQYIYKKGLKLIDPKLADSYKRTTLVGGELLLCVRGTTGIISIASDELKGANVTRGIVPIRFNEEIIDFKFAYYYFISSFIQKQIQEKRIEQH</sequence>
<keyword evidence="2" id="KW-0680">Restriction system</keyword>
<evidence type="ECO:0000256" key="3">
    <source>
        <dbReference type="ARBA" id="ARBA00023125"/>
    </source>
</evidence>
<dbReference type="GO" id="GO:0009307">
    <property type="term" value="P:DNA restriction-modification system"/>
    <property type="evidence" value="ECO:0007669"/>
    <property type="project" value="UniProtKB-KW"/>
</dbReference>
<dbReference type="AlphaFoldDB" id="K2G9X5"/>
<dbReference type="InterPro" id="IPR052021">
    <property type="entry name" value="Type-I_RS_S_subunit"/>
</dbReference>
<protein>
    <recommendedName>
        <fullName evidence="4">Type I restriction modification DNA specificity domain-containing protein</fullName>
    </recommendedName>
</protein>
<dbReference type="InterPro" id="IPR000055">
    <property type="entry name" value="Restrct_endonuc_typeI_TRD"/>
</dbReference>
<gene>
    <name evidence="5" type="ORF">ACD_4C00101G0006</name>
</gene>